<proteinExistence type="predicted"/>
<organism evidence="2 3">
    <name type="scientific">Pseudonocardia acidicola</name>
    <dbReference type="NCBI Taxonomy" id="2724939"/>
    <lineage>
        <taxon>Bacteria</taxon>
        <taxon>Bacillati</taxon>
        <taxon>Actinomycetota</taxon>
        <taxon>Actinomycetes</taxon>
        <taxon>Pseudonocardiales</taxon>
        <taxon>Pseudonocardiaceae</taxon>
        <taxon>Pseudonocardia</taxon>
    </lineage>
</organism>
<dbReference type="RefSeq" id="WP_169381302.1">
    <property type="nucleotide sequence ID" value="NZ_JAAXLA010000016.1"/>
</dbReference>
<feature type="signal peptide" evidence="1">
    <location>
        <begin position="1"/>
        <end position="20"/>
    </location>
</feature>
<gene>
    <name evidence="2" type="ORF">HF526_11095</name>
</gene>
<dbReference type="Gene3D" id="3.20.20.80">
    <property type="entry name" value="Glycosidases"/>
    <property type="match status" value="1"/>
</dbReference>
<protein>
    <submittedName>
        <fullName evidence="2">Uncharacterized protein</fullName>
    </submittedName>
</protein>
<dbReference type="EMBL" id="JAAXLA010000016">
    <property type="protein sequence ID" value="NMH97852.1"/>
    <property type="molecule type" value="Genomic_DNA"/>
</dbReference>
<feature type="chain" id="PRO_5047505062" evidence="1">
    <location>
        <begin position="21"/>
        <end position="274"/>
    </location>
</feature>
<dbReference type="SUPFAM" id="SSF51445">
    <property type="entry name" value="(Trans)glycosidases"/>
    <property type="match status" value="1"/>
</dbReference>
<evidence type="ECO:0000313" key="2">
    <source>
        <dbReference type="EMBL" id="NMH97852.1"/>
    </source>
</evidence>
<reference evidence="2 3" key="1">
    <citation type="submission" date="2020-04" db="EMBL/GenBank/DDBJ databases">
        <authorList>
            <person name="Klaysubun C."/>
            <person name="Duangmal K."/>
            <person name="Lipun K."/>
        </authorList>
    </citation>
    <scope>NUCLEOTIDE SEQUENCE [LARGE SCALE GENOMIC DNA]</scope>
    <source>
        <strain evidence="2 3">K10HN5</strain>
    </source>
</reference>
<dbReference type="Proteomes" id="UP000820669">
    <property type="component" value="Unassembled WGS sequence"/>
</dbReference>
<evidence type="ECO:0000256" key="1">
    <source>
        <dbReference type="SAM" id="SignalP"/>
    </source>
</evidence>
<keyword evidence="3" id="KW-1185">Reference proteome</keyword>
<accession>A0ABX1SAK4</accession>
<evidence type="ECO:0000313" key="3">
    <source>
        <dbReference type="Proteomes" id="UP000820669"/>
    </source>
</evidence>
<dbReference type="InterPro" id="IPR017853">
    <property type="entry name" value="GH"/>
</dbReference>
<name>A0ABX1SAK4_9PSEU</name>
<sequence>MALFSALLMAFIAGTAPAQAAPAPTLYGHDVSWPQCPATIGGHDLPMPPPTTQFVVIGLTKGLPFTENPCLAAQVDWARTHDKSAQAYTIPAFPTPAQLGRYGASGPWATTNRAARLSNVGYAQARFALTSLGRVRFATPVVWIDVEPRPAQPWPTSTPQQQQDNRAVIEGLMRGLRDAGVAYGLYSYLAGWRDITGSWLVPGVPVWATAGRLDYPTEARDRCTQPSFSGGQVLLAQWYDDVRDYDMTCSPYAFTPFPAPPPSPPGSGNHATGR</sequence>
<keyword evidence="1" id="KW-0732">Signal</keyword>
<comment type="caution">
    <text evidence="2">The sequence shown here is derived from an EMBL/GenBank/DDBJ whole genome shotgun (WGS) entry which is preliminary data.</text>
</comment>